<feature type="domain" description="DNA helicase Holliday junction RuvA type" evidence="7">
    <location>
        <begin position="1"/>
        <end position="62"/>
    </location>
</feature>
<dbReference type="InterPro" id="IPR036267">
    <property type="entry name" value="RuvA_C_sf"/>
</dbReference>
<keyword evidence="4 6" id="KW-0233">DNA recombination</keyword>
<proteinExistence type="inferred from homology"/>
<dbReference type="Gene3D" id="2.40.50.140">
    <property type="entry name" value="Nucleic acid-binding proteins"/>
    <property type="match status" value="1"/>
</dbReference>
<accession>A0ABT5YIE6</accession>
<evidence type="ECO:0000256" key="2">
    <source>
        <dbReference type="ARBA" id="ARBA00022763"/>
    </source>
</evidence>
<dbReference type="RefSeq" id="WP_275819441.1">
    <property type="nucleotide sequence ID" value="NZ_JARHUD010000001.1"/>
</dbReference>
<keyword evidence="5 6" id="KW-0234">DNA repair</keyword>
<dbReference type="Pfam" id="PF14520">
    <property type="entry name" value="HHH_5"/>
    <property type="match status" value="1"/>
</dbReference>
<evidence type="ECO:0000256" key="4">
    <source>
        <dbReference type="ARBA" id="ARBA00023172"/>
    </source>
</evidence>
<organism evidence="9 10">
    <name type="scientific">Aquibaculum arenosum</name>
    <dbReference type="NCBI Taxonomy" id="3032591"/>
    <lineage>
        <taxon>Bacteria</taxon>
        <taxon>Pseudomonadati</taxon>
        <taxon>Pseudomonadota</taxon>
        <taxon>Alphaproteobacteria</taxon>
        <taxon>Rhodospirillales</taxon>
        <taxon>Rhodovibrionaceae</taxon>
        <taxon>Aquibaculum</taxon>
    </lineage>
</organism>
<dbReference type="Gene3D" id="1.10.8.10">
    <property type="entry name" value="DNA helicase RuvA subunit, C-terminal domain"/>
    <property type="match status" value="1"/>
</dbReference>
<evidence type="ECO:0000313" key="9">
    <source>
        <dbReference type="EMBL" id="MDF2094715.1"/>
    </source>
</evidence>
<dbReference type="SUPFAM" id="SSF46929">
    <property type="entry name" value="DNA helicase RuvA subunit, C-terminal domain"/>
    <property type="match status" value="1"/>
</dbReference>
<comment type="subunit">
    <text evidence="6">Homotetramer. Forms an RuvA(8)-RuvB(12)-Holliday junction (HJ) complex. HJ DNA is sandwiched between 2 RuvA tetramers; dsDNA enters through RuvA and exits via RuvB. An RuvB hexamer assembles on each DNA strand where it exits the tetramer. Each RuvB hexamer is contacted by two RuvA subunits (via domain III) on 2 adjacent RuvB subunits; this complex drives branch migration. In the full resolvosome a probable DNA-RuvA(4)-RuvB(12)-RuvC(2) complex forms which resolves the HJ.</text>
</comment>
<comment type="subcellular location">
    <subcellularLocation>
        <location evidence="6">Cytoplasm</location>
    </subcellularLocation>
</comment>
<keyword evidence="3 6" id="KW-0238">DNA-binding</keyword>
<dbReference type="InterPro" id="IPR010994">
    <property type="entry name" value="RuvA_2-like"/>
</dbReference>
<name>A0ABT5YIE6_9PROT</name>
<keyword evidence="1 6" id="KW-0963">Cytoplasm</keyword>
<evidence type="ECO:0000256" key="5">
    <source>
        <dbReference type="ARBA" id="ARBA00023204"/>
    </source>
</evidence>
<evidence type="ECO:0000256" key="3">
    <source>
        <dbReference type="ARBA" id="ARBA00023125"/>
    </source>
</evidence>
<feature type="domain" description="Holliday junction DNA helicase RuvA C-terminal" evidence="8">
    <location>
        <begin position="156"/>
        <end position="202"/>
    </location>
</feature>
<protein>
    <recommendedName>
        <fullName evidence="6">Holliday junction branch migration complex subunit RuvA</fullName>
    </recommendedName>
</protein>
<feature type="region of interest" description="Domain III" evidence="6">
    <location>
        <begin position="146"/>
        <end position="204"/>
    </location>
</feature>
<evidence type="ECO:0000256" key="1">
    <source>
        <dbReference type="ARBA" id="ARBA00022490"/>
    </source>
</evidence>
<dbReference type="InterPro" id="IPR000085">
    <property type="entry name" value="RuvA"/>
</dbReference>
<evidence type="ECO:0000259" key="8">
    <source>
        <dbReference type="Pfam" id="PF07499"/>
    </source>
</evidence>
<evidence type="ECO:0000259" key="7">
    <source>
        <dbReference type="Pfam" id="PF01330"/>
    </source>
</evidence>
<evidence type="ECO:0000313" key="10">
    <source>
        <dbReference type="Proteomes" id="UP001215503"/>
    </source>
</evidence>
<keyword evidence="10" id="KW-1185">Reference proteome</keyword>
<dbReference type="InterPro" id="IPR012340">
    <property type="entry name" value="NA-bd_OB-fold"/>
</dbReference>
<dbReference type="HAMAP" id="MF_00031">
    <property type="entry name" value="DNA_HJ_migration_RuvA"/>
    <property type="match status" value="1"/>
</dbReference>
<comment type="caution">
    <text evidence="6">Lacks conserved residue(s) required for the propagation of feature annotation.</text>
</comment>
<dbReference type="Pfam" id="PF01330">
    <property type="entry name" value="RuvA_N"/>
    <property type="match status" value="1"/>
</dbReference>
<comment type="caution">
    <text evidence="9">The sequence shown here is derived from an EMBL/GenBank/DDBJ whole genome shotgun (WGS) entry which is preliminary data.</text>
</comment>
<dbReference type="Pfam" id="PF07499">
    <property type="entry name" value="RuvA_C"/>
    <property type="match status" value="1"/>
</dbReference>
<dbReference type="NCBIfam" id="TIGR00084">
    <property type="entry name" value="ruvA"/>
    <property type="match status" value="1"/>
</dbReference>
<reference evidence="9 10" key="1">
    <citation type="submission" date="2023-03" db="EMBL/GenBank/DDBJ databases">
        <title>Fodinicurvata sp. CAU 1616 isolated from sea sendiment.</title>
        <authorList>
            <person name="Kim W."/>
        </authorList>
    </citation>
    <scope>NUCLEOTIDE SEQUENCE [LARGE SCALE GENOMIC DNA]</scope>
    <source>
        <strain evidence="9 10">CAU 1616</strain>
    </source>
</reference>
<feature type="region of interest" description="Domain I" evidence="6">
    <location>
        <begin position="1"/>
        <end position="64"/>
    </location>
</feature>
<dbReference type="Gene3D" id="1.10.150.20">
    <property type="entry name" value="5' to 3' exonuclease, C-terminal subdomain"/>
    <property type="match status" value="1"/>
</dbReference>
<dbReference type="SUPFAM" id="SSF47781">
    <property type="entry name" value="RuvA domain 2-like"/>
    <property type="match status" value="1"/>
</dbReference>
<dbReference type="CDD" id="cd14332">
    <property type="entry name" value="UBA_RuvA_C"/>
    <property type="match status" value="1"/>
</dbReference>
<evidence type="ECO:0000256" key="6">
    <source>
        <dbReference type="HAMAP-Rule" id="MF_00031"/>
    </source>
</evidence>
<dbReference type="SUPFAM" id="SSF50249">
    <property type="entry name" value="Nucleic acid-binding proteins"/>
    <property type="match status" value="1"/>
</dbReference>
<comment type="function">
    <text evidence="6">The RuvA-RuvB-RuvC complex processes Holliday junction (HJ) DNA during genetic recombination and DNA repair, while the RuvA-RuvB complex plays an important role in the rescue of blocked DNA replication forks via replication fork reversal (RFR). RuvA specifically binds to HJ cruciform DNA, conferring on it an open structure. The RuvB hexamer acts as an ATP-dependent pump, pulling dsDNA into and through the RuvAB complex. HJ branch migration allows RuvC to scan DNA until it finds its consensus sequence, where it cleaves and resolves the cruciform DNA.</text>
</comment>
<dbReference type="EMBL" id="JARHUD010000001">
    <property type="protein sequence ID" value="MDF2094715.1"/>
    <property type="molecule type" value="Genomic_DNA"/>
</dbReference>
<dbReference type="Proteomes" id="UP001215503">
    <property type="component" value="Unassembled WGS sequence"/>
</dbReference>
<dbReference type="InterPro" id="IPR013849">
    <property type="entry name" value="DNA_helicase_Holl-junc_RuvA_I"/>
</dbReference>
<sequence length="204" mass="21397">MIGKLKGLLEEVDEDRLLIDVGGVGYLVFASARTLGRLPGKGEAFALLIDTHVREDHIHLYGFLERAEREWFRLLLTVQGVGARHALAILSVLDPAELSTAIMAQDKAAVSRANGVGPKLAQRVVHELKEKAGRLAVISEFSPPATGGGAGRAPAASGDAVDALVALGYRRSEAFTAVGKAAAELGEAAGVEALIKSGLQELAR</sequence>
<gene>
    <name evidence="6 9" type="primary">ruvA</name>
    <name evidence="9" type="ORF">P2G67_01850</name>
</gene>
<keyword evidence="2 6" id="KW-0227">DNA damage</keyword>
<comment type="domain">
    <text evidence="6">Has three domains with a flexible linker between the domains II and III and assumes an 'L' shape. Domain III is highly mobile and contacts RuvB.</text>
</comment>
<dbReference type="InterPro" id="IPR011114">
    <property type="entry name" value="RuvA_C"/>
</dbReference>
<comment type="similarity">
    <text evidence="6">Belongs to the RuvA family.</text>
</comment>